<dbReference type="EMBL" id="OV170221">
    <property type="protein sequence ID" value="CAH0713413.1"/>
    <property type="molecule type" value="Genomic_DNA"/>
</dbReference>
<sequence length="112" mass="12697">MQRKSFELLWTHMSHTGHEGERDEVTRNRRQWNRKTSCTAPSNLGNWHRDDDDNVSLVKNKYLLTYIVHLLSTVEGSPFESCAGSFMAMEIIVGFGQASTPLGLVTEQAVTQ</sequence>
<protein>
    <submittedName>
        <fullName evidence="1">Uncharacterized protein</fullName>
    </submittedName>
</protein>
<feature type="non-terminal residue" evidence="1">
    <location>
        <position position="112"/>
    </location>
</feature>
<evidence type="ECO:0000313" key="1">
    <source>
        <dbReference type="EMBL" id="CAH0713413.1"/>
    </source>
</evidence>
<gene>
    <name evidence="1" type="ORF">BINO364_LOCUS578</name>
</gene>
<dbReference type="AlphaFoldDB" id="A0A8J9V019"/>
<keyword evidence="2" id="KW-1185">Reference proteome</keyword>
<proteinExistence type="predicted"/>
<organism evidence="1 2">
    <name type="scientific">Brenthis ino</name>
    <name type="common">lesser marbled fritillary</name>
    <dbReference type="NCBI Taxonomy" id="405034"/>
    <lineage>
        <taxon>Eukaryota</taxon>
        <taxon>Metazoa</taxon>
        <taxon>Ecdysozoa</taxon>
        <taxon>Arthropoda</taxon>
        <taxon>Hexapoda</taxon>
        <taxon>Insecta</taxon>
        <taxon>Pterygota</taxon>
        <taxon>Neoptera</taxon>
        <taxon>Endopterygota</taxon>
        <taxon>Lepidoptera</taxon>
        <taxon>Glossata</taxon>
        <taxon>Ditrysia</taxon>
        <taxon>Papilionoidea</taxon>
        <taxon>Nymphalidae</taxon>
        <taxon>Heliconiinae</taxon>
        <taxon>Argynnini</taxon>
        <taxon>Brenthis</taxon>
    </lineage>
</organism>
<evidence type="ECO:0000313" key="2">
    <source>
        <dbReference type="Proteomes" id="UP000838878"/>
    </source>
</evidence>
<dbReference type="Proteomes" id="UP000838878">
    <property type="component" value="Chromosome 1"/>
</dbReference>
<reference evidence="1" key="1">
    <citation type="submission" date="2021-12" db="EMBL/GenBank/DDBJ databases">
        <authorList>
            <person name="Martin H S."/>
        </authorList>
    </citation>
    <scope>NUCLEOTIDE SEQUENCE</scope>
</reference>
<accession>A0A8J9V019</accession>
<name>A0A8J9V019_9NEOP</name>